<dbReference type="OrthoDB" id="10596192at2759"/>
<name>A0A8X6KQE0_TRICU</name>
<evidence type="ECO:0000313" key="3">
    <source>
        <dbReference type="Proteomes" id="UP000887116"/>
    </source>
</evidence>
<feature type="region of interest" description="Disordered" evidence="1">
    <location>
        <begin position="36"/>
        <end position="75"/>
    </location>
</feature>
<evidence type="ECO:0000256" key="1">
    <source>
        <dbReference type="SAM" id="MobiDB-lite"/>
    </source>
</evidence>
<accession>A0A8X6KQE0</accession>
<protein>
    <submittedName>
        <fullName evidence="2">Uncharacterized protein</fullName>
    </submittedName>
</protein>
<gene>
    <name evidence="2" type="ORF">TNCT_21211</name>
</gene>
<organism evidence="2 3">
    <name type="scientific">Trichonephila clavata</name>
    <name type="common">Joro spider</name>
    <name type="synonym">Nephila clavata</name>
    <dbReference type="NCBI Taxonomy" id="2740835"/>
    <lineage>
        <taxon>Eukaryota</taxon>
        <taxon>Metazoa</taxon>
        <taxon>Ecdysozoa</taxon>
        <taxon>Arthropoda</taxon>
        <taxon>Chelicerata</taxon>
        <taxon>Arachnida</taxon>
        <taxon>Araneae</taxon>
        <taxon>Araneomorphae</taxon>
        <taxon>Entelegynae</taxon>
        <taxon>Araneoidea</taxon>
        <taxon>Nephilidae</taxon>
        <taxon>Trichonephila</taxon>
    </lineage>
</organism>
<reference evidence="2" key="1">
    <citation type="submission" date="2020-07" db="EMBL/GenBank/DDBJ databases">
        <title>Multicomponent nature underlies the extraordinary mechanical properties of spider dragline silk.</title>
        <authorList>
            <person name="Kono N."/>
            <person name="Nakamura H."/>
            <person name="Mori M."/>
            <person name="Yoshida Y."/>
            <person name="Ohtoshi R."/>
            <person name="Malay A.D."/>
            <person name="Moran D.A.P."/>
            <person name="Tomita M."/>
            <person name="Numata K."/>
            <person name="Arakawa K."/>
        </authorList>
    </citation>
    <scope>NUCLEOTIDE SEQUENCE</scope>
</reference>
<keyword evidence="3" id="KW-1185">Reference proteome</keyword>
<feature type="compositionally biased region" description="Basic residues" evidence="1">
    <location>
        <begin position="54"/>
        <end position="65"/>
    </location>
</feature>
<dbReference type="EMBL" id="BMAO01032533">
    <property type="protein sequence ID" value="GFQ82970.1"/>
    <property type="molecule type" value="Genomic_DNA"/>
</dbReference>
<dbReference type="Proteomes" id="UP000887116">
    <property type="component" value="Unassembled WGS sequence"/>
</dbReference>
<evidence type="ECO:0000313" key="2">
    <source>
        <dbReference type="EMBL" id="GFQ82970.1"/>
    </source>
</evidence>
<sequence>MLYQTNYQNEKFQGPTTFLPFSQPVPVNNWERLGERLEKEGRSPPSCRSSLAKRALRREEKKKKKESFSLPPSPSIAMVNCPFTPIEGIVQDHVPSY</sequence>
<comment type="caution">
    <text evidence="2">The sequence shown here is derived from an EMBL/GenBank/DDBJ whole genome shotgun (WGS) entry which is preliminary data.</text>
</comment>
<dbReference type="AlphaFoldDB" id="A0A8X6KQE0"/>
<proteinExistence type="predicted"/>